<dbReference type="Gene3D" id="3.20.160.10">
    <property type="entry name" value="vpa0580 domain like"/>
    <property type="match status" value="1"/>
</dbReference>
<dbReference type="InterPro" id="IPR014984">
    <property type="entry name" value="HopJ"/>
</dbReference>
<proteinExistence type="predicted"/>
<protein>
    <submittedName>
        <fullName evidence="1">HopJ type III effector protein</fullName>
    </submittedName>
</protein>
<organism evidence="1 2">
    <name type="scientific">Thalassolituus marinus</name>
    <dbReference type="NCBI Taxonomy" id="671053"/>
    <lineage>
        <taxon>Bacteria</taxon>
        <taxon>Pseudomonadati</taxon>
        <taxon>Pseudomonadota</taxon>
        <taxon>Gammaproteobacteria</taxon>
        <taxon>Oceanospirillales</taxon>
        <taxon>Oceanospirillaceae</taxon>
        <taxon>Thalassolituus</taxon>
    </lineage>
</organism>
<dbReference type="Proteomes" id="UP000714380">
    <property type="component" value="Unassembled WGS sequence"/>
</dbReference>
<evidence type="ECO:0000313" key="1">
    <source>
        <dbReference type="EMBL" id="MCA6062043.1"/>
    </source>
</evidence>
<dbReference type="Pfam" id="PF08888">
    <property type="entry name" value="HopJ"/>
    <property type="match status" value="1"/>
</dbReference>
<dbReference type="RefSeq" id="WP_225670518.1">
    <property type="nucleotide sequence ID" value="NZ_JAEDAH010000001.1"/>
</dbReference>
<dbReference type="InterPro" id="IPR038604">
    <property type="entry name" value="HopJ_sf"/>
</dbReference>
<gene>
    <name evidence="1" type="ORF">I9W95_00320</name>
</gene>
<reference evidence="1 2" key="1">
    <citation type="submission" date="2020-12" db="EMBL/GenBank/DDBJ databases">
        <title>Novel Thalassolituus-related marine hydrocarbonoclastic bacteria mediated algae-derived hydrocarbons mineralization in twilight zone of the northern South China Sea.</title>
        <authorList>
            <person name="Dong C."/>
        </authorList>
    </citation>
    <scope>NUCLEOTIDE SEQUENCE [LARGE SCALE GENOMIC DNA]</scope>
    <source>
        <strain evidence="1 2">IMCC1826</strain>
    </source>
</reference>
<name>A0ABS7ZLG8_9GAMM</name>
<comment type="caution">
    <text evidence="1">The sequence shown here is derived from an EMBL/GenBank/DDBJ whole genome shotgun (WGS) entry which is preliminary data.</text>
</comment>
<sequence>MSTFEQAKSDFLTAIEADDHLFSSTLEFIAGWFDFTPSAFMNGNVANSVDQNQGSCKVFALAQHLGLSQEQTLRCFGEHYRDVLATPEADNHHNLRRVLREGLENITFDQFPLTQKS</sequence>
<evidence type="ECO:0000313" key="2">
    <source>
        <dbReference type="Proteomes" id="UP000714380"/>
    </source>
</evidence>
<accession>A0ABS7ZLG8</accession>
<dbReference type="EMBL" id="JAEDAH010000001">
    <property type="protein sequence ID" value="MCA6062043.1"/>
    <property type="molecule type" value="Genomic_DNA"/>
</dbReference>
<keyword evidence="2" id="KW-1185">Reference proteome</keyword>